<evidence type="ECO:0000256" key="6">
    <source>
        <dbReference type="ARBA" id="ARBA00012602"/>
    </source>
</evidence>
<dbReference type="Gene3D" id="2.60.40.3390">
    <property type="match status" value="1"/>
</dbReference>
<evidence type="ECO:0000259" key="19">
    <source>
        <dbReference type="Pfam" id="PF18079"/>
    </source>
</evidence>
<feature type="transmembrane region" description="Helical" evidence="17">
    <location>
        <begin position="421"/>
        <end position="437"/>
    </location>
</feature>
<comment type="cofactor">
    <cofactor evidence="2">
        <name>Mg(2+)</name>
        <dbReference type="ChEBI" id="CHEBI:18420"/>
    </cofactor>
</comment>
<feature type="transmembrane region" description="Helical" evidence="17">
    <location>
        <begin position="149"/>
        <end position="168"/>
    </location>
</feature>
<dbReference type="Pfam" id="PF02516">
    <property type="entry name" value="STT3"/>
    <property type="match status" value="1"/>
</dbReference>
<comment type="cofactor">
    <cofactor evidence="1">
        <name>Mn(2+)</name>
        <dbReference type="ChEBI" id="CHEBI:29035"/>
    </cofactor>
</comment>
<dbReference type="RefSeq" id="WP_015323918.1">
    <property type="nucleotide sequence ID" value="NC_019977.1"/>
</dbReference>
<dbReference type="AlphaFoldDB" id="L0KXM9"/>
<evidence type="ECO:0000256" key="9">
    <source>
        <dbReference type="ARBA" id="ARBA00022692"/>
    </source>
</evidence>
<dbReference type="GO" id="GO:0005886">
    <property type="term" value="C:plasma membrane"/>
    <property type="evidence" value="ECO:0007669"/>
    <property type="project" value="UniProtKB-SubCell"/>
</dbReference>
<keyword evidence="10" id="KW-0479">Metal-binding</keyword>
<dbReference type="Pfam" id="PF18079">
    <property type="entry name" value="AglB_L1"/>
    <property type="match status" value="1"/>
</dbReference>
<evidence type="ECO:0000313" key="22">
    <source>
        <dbReference type="Proteomes" id="UP000010866"/>
    </source>
</evidence>
<dbReference type="UniPathway" id="UPA00378"/>
<keyword evidence="22" id="KW-1185">Reference proteome</keyword>
<keyword evidence="14" id="KW-0464">Manganese</keyword>
<keyword evidence="11" id="KW-0460">Magnesium</keyword>
<dbReference type="GO" id="GO:0004576">
    <property type="term" value="F:oligosaccharyl transferase activity"/>
    <property type="evidence" value="ECO:0007669"/>
    <property type="project" value="InterPro"/>
</dbReference>
<feature type="transmembrane region" description="Helical" evidence="17">
    <location>
        <begin position="493"/>
        <end position="511"/>
    </location>
</feature>
<evidence type="ECO:0000256" key="3">
    <source>
        <dbReference type="ARBA" id="ARBA00004651"/>
    </source>
</evidence>
<dbReference type="GeneID" id="14407588"/>
<evidence type="ECO:0000256" key="5">
    <source>
        <dbReference type="ARBA" id="ARBA00010810"/>
    </source>
</evidence>
<dbReference type="GO" id="GO:0046872">
    <property type="term" value="F:metal ion binding"/>
    <property type="evidence" value="ECO:0007669"/>
    <property type="project" value="UniProtKB-KW"/>
</dbReference>
<feature type="transmembrane region" description="Helical" evidence="17">
    <location>
        <begin position="20"/>
        <end position="38"/>
    </location>
</feature>
<comment type="catalytic activity">
    <reaction evidence="16">
        <text>an archaeal dolichyl phosphooligosaccharide + [protein]-L-asparagine = an archaeal dolichyl phosphate + a glycoprotein with the oligosaccharide chain attached by N-beta-D-glycosyl linkage to a protein L-asparagine.</text>
        <dbReference type="EC" id="2.4.99.21"/>
    </reaction>
</comment>
<protein>
    <recommendedName>
        <fullName evidence="6">dolichyl-phosphooligosaccharide-protein glycotransferase</fullName>
        <ecNumber evidence="6">2.4.99.21</ecNumber>
    </recommendedName>
    <alternativeName>
        <fullName evidence="15">Oligosaccharyl transferase</fullName>
    </alternativeName>
</protein>
<keyword evidence="9 17" id="KW-0812">Transmembrane</keyword>
<evidence type="ECO:0000256" key="11">
    <source>
        <dbReference type="ARBA" id="ARBA00022842"/>
    </source>
</evidence>
<feature type="transmembrane region" description="Helical" evidence="17">
    <location>
        <begin position="327"/>
        <end position="347"/>
    </location>
</feature>
<feature type="domain" description="Archaeal glycosylation protein B peripheral" evidence="19">
    <location>
        <begin position="747"/>
        <end position="836"/>
    </location>
</feature>
<keyword evidence="12 17" id="KW-1133">Transmembrane helix</keyword>
<name>L0KXM9_METHD</name>
<dbReference type="InterPro" id="IPR026410">
    <property type="entry name" value="OlisacTrfase_arch"/>
</dbReference>
<dbReference type="NCBIfam" id="TIGR04154">
    <property type="entry name" value="archaeo_STT3"/>
    <property type="match status" value="1"/>
</dbReference>
<evidence type="ECO:0000256" key="4">
    <source>
        <dbReference type="ARBA" id="ARBA00004922"/>
    </source>
</evidence>
<evidence type="ECO:0000256" key="12">
    <source>
        <dbReference type="ARBA" id="ARBA00022989"/>
    </source>
</evidence>
<dbReference type="EMBL" id="CP003362">
    <property type="protein sequence ID" value="AGB48749.1"/>
    <property type="molecule type" value="Genomic_DNA"/>
</dbReference>
<dbReference type="InterPro" id="IPR048307">
    <property type="entry name" value="STT3_N"/>
</dbReference>
<gene>
    <name evidence="21" type="ordered locus">Metho_0482</name>
</gene>
<accession>L0KXM9</accession>
<sequence length="838" mass="93020">MTKISKISSISVKERGQTSWLAALFVIISALIAFYIRIRPRDSVFLPNGFVRFSNDPLYHMRIVEVLLHNYPHGMFYNPLTNFPNGAYIHFGPLLDHMIALTALILGLGNPDTGLVNIIGAYFPTVLGALTVIPVYYIGKYLKDRKTGVIAAFLIAIAPGQFLSRSTIIFTDHHVAETLFSSLLMLFFLIALIEAKKRELSLKMLQSKSKEAARPIIFAILAGLMYAAYQLTWPGAPMFGMIIVIFAAVQYTVDHLNNKSTEYLGIIGIITFIAGLLPVIPFIKPDMGFSAYIYSWFHVATALAAIFAFLYMSIVHKVLNDKRLKPIYYPIALIATLIIGLLAIKVISPSIFGSITGISATIFSAKTGGFNTIGEVSSIFYRGGVFTLSSVWYNFATGFFLSLIAMVMLAFSIWKDKKPEELLILVWAFIMLLAIYGQNRFAYYYSINVAVLAGYFAAKVLDMTGWKKIEDACHDKMNSIGKLPGCLSKNVKIAHLTTIFLLLLLVAYPSYSLAMQQSQYTSGANDYWLEALFWMEANTPDPGIDFLKIYDAPEKGEIFDYPDTAYGVMSWWDYGHEIEAIARRLPNANPFQQGIGGRRSNIGEENQPGASTFFTASSEEEATAVLEAIHPDPEKTGARYIMSDIEMATGKFYAMTAWTMDTNNYYIPVQSDQGVVTVPSERYYNSMEAKLHIFDGNGLKHYRMVHESPSTAQSQEAGYKNVYNVLLSGSIKEDNTGYVKIFEYVEGAKITGTAPAGENVTISTIISTSLGRSFMYSQTMTSNGTYSFTVPYSTEGPITGQTQFDVAPTRPYQISYGSVIKEVRVSENDILKGSTIGV</sequence>
<feature type="domain" description="Oligosaccharyl transferase STT3 N-terminal" evidence="18">
    <location>
        <begin position="44"/>
        <end position="460"/>
    </location>
</feature>
<dbReference type="PANTHER" id="PTHR13872">
    <property type="entry name" value="DOLICHYL-DIPHOSPHOOLIGOSACCHARIDE--PROTEIN GLYCOSYLTRANSFERASE SUBUNIT"/>
    <property type="match status" value="1"/>
</dbReference>
<dbReference type="HOGENOM" id="CLU_008803_0_0_2"/>
<comment type="similarity">
    <text evidence="5">Belongs to the STT3 family.</text>
</comment>
<evidence type="ECO:0000256" key="14">
    <source>
        <dbReference type="ARBA" id="ARBA00023211"/>
    </source>
</evidence>
<dbReference type="InterPro" id="IPR041154">
    <property type="entry name" value="AglB_P1"/>
</dbReference>
<dbReference type="InterPro" id="IPR054479">
    <property type="entry name" value="AglB-like_core"/>
</dbReference>
<comment type="pathway">
    <text evidence="4">Protein modification; protein glycosylation.</text>
</comment>
<feature type="transmembrane region" description="Helical" evidence="17">
    <location>
        <begin position="263"/>
        <end position="283"/>
    </location>
</feature>
<evidence type="ECO:0000256" key="2">
    <source>
        <dbReference type="ARBA" id="ARBA00001946"/>
    </source>
</evidence>
<feature type="transmembrane region" description="Helical" evidence="17">
    <location>
        <begin position="443"/>
        <end position="461"/>
    </location>
</feature>
<evidence type="ECO:0000256" key="13">
    <source>
        <dbReference type="ARBA" id="ARBA00023136"/>
    </source>
</evidence>
<reference evidence="22" key="1">
    <citation type="submission" date="2012-02" db="EMBL/GenBank/DDBJ databases">
        <title>Complete sequence of chromosome of Methanomethylovorans hollandica DSM 15978.</title>
        <authorList>
            <person name="Lucas S."/>
            <person name="Copeland A."/>
            <person name="Lapidus A."/>
            <person name="Glavina del Rio T."/>
            <person name="Dalin E."/>
            <person name="Tice H."/>
            <person name="Bruce D."/>
            <person name="Goodwin L."/>
            <person name="Pitluck S."/>
            <person name="Peters L."/>
            <person name="Mikhailova N."/>
            <person name="Held B."/>
            <person name="Kyrpides N."/>
            <person name="Mavromatis K."/>
            <person name="Ivanova N."/>
            <person name="Brettin T."/>
            <person name="Detter J.C."/>
            <person name="Han C."/>
            <person name="Larimer F."/>
            <person name="Land M."/>
            <person name="Hauser L."/>
            <person name="Markowitz V."/>
            <person name="Cheng J.-F."/>
            <person name="Hugenholtz P."/>
            <person name="Woyke T."/>
            <person name="Wu D."/>
            <person name="Spring S."/>
            <person name="Schroeder M."/>
            <person name="Brambilla E."/>
            <person name="Klenk H.-P."/>
            <person name="Eisen J.A."/>
        </authorList>
    </citation>
    <scope>NUCLEOTIDE SEQUENCE [LARGE SCALE GENOMIC DNA]</scope>
    <source>
        <strain evidence="22">DSM 15978 / NBRC 107637 / DMS1</strain>
    </source>
</reference>
<dbReference type="Gene3D" id="3.40.50.12610">
    <property type="match status" value="1"/>
</dbReference>
<organism evidence="21 22">
    <name type="scientific">Methanomethylovorans hollandica (strain DSM 15978 / NBRC 107637 / DMS1)</name>
    <dbReference type="NCBI Taxonomy" id="867904"/>
    <lineage>
        <taxon>Archaea</taxon>
        <taxon>Methanobacteriati</taxon>
        <taxon>Methanobacteriota</taxon>
        <taxon>Stenosarchaea group</taxon>
        <taxon>Methanomicrobia</taxon>
        <taxon>Methanosarcinales</taxon>
        <taxon>Methanosarcinaceae</taxon>
        <taxon>Methanomethylovorans</taxon>
    </lineage>
</organism>
<evidence type="ECO:0000256" key="8">
    <source>
        <dbReference type="ARBA" id="ARBA00022679"/>
    </source>
</evidence>
<evidence type="ECO:0000256" key="10">
    <source>
        <dbReference type="ARBA" id="ARBA00022723"/>
    </source>
</evidence>
<evidence type="ECO:0000259" key="20">
    <source>
        <dbReference type="Pfam" id="PF22627"/>
    </source>
</evidence>
<comment type="subcellular location">
    <subcellularLocation>
        <location evidence="3">Cell membrane</location>
        <topology evidence="3">Multi-pass membrane protein</topology>
    </subcellularLocation>
</comment>
<feature type="transmembrane region" description="Helical" evidence="17">
    <location>
        <begin position="115"/>
        <end position="137"/>
    </location>
</feature>
<dbReference type="KEGG" id="mhz:Metho_0482"/>
<dbReference type="OrthoDB" id="82393at2157"/>
<feature type="transmembrane region" description="Helical" evidence="17">
    <location>
        <begin position="391"/>
        <end position="414"/>
    </location>
</feature>
<dbReference type="PANTHER" id="PTHR13872:SF1">
    <property type="entry name" value="DOLICHYL-DIPHOSPHOOLIGOSACCHARIDE--PROTEIN GLYCOSYLTRANSFERASE SUBUNIT STT3B"/>
    <property type="match status" value="1"/>
</dbReference>
<proteinExistence type="inferred from homology"/>
<keyword evidence="13 17" id="KW-0472">Membrane</keyword>
<evidence type="ECO:0000256" key="15">
    <source>
        <dbReference type="ARBA" id="ARBA00030679"/>
    </source>
</evidence>
<keyword evidence="7" id="KW-0328">Glycosyltransferase</keyword>
<evidence type="ECO:0000256" key="7">
    <source>
        <dbReference type="ARBA" id="ARBA00022676"/>
    </source>
</evidence>
<evidence type="ECO:0000313" key="21">
    <source>
        <dbReference type="EMBL" id="AGB48749.1"/>
    </source>
</evidence>
<feature type="transmembrane region" description="Helical" evidence="17">
    <location>
        <begin position="235"/>
        <end position="251"/>
    </location>
</feature>
<evidence type="ECO:0000256" key="1">
    <source>
        <dbReference type="ARBA" id="ARBA00001936"/>
    </source>
</evidence>
<evidence type="ECO:0000256" key="17">
    <source>
        <dbReference type="SAM" id="Phobius"/>
    </source>
</evidence>
<dbReference type="STRING" id="867904.Metho_0482"/>
<feature type="domain" description="AglB-like core" evidence="20">
    <location>
        <begin position="528"/>
        <end position="648"/>
    </location>
</feature>
<evidence type="ECO:0000256" key="16">
    <source>
        <dbReference type="ARBA" id="ARBA00034066"/>
    </source>
</evidence>
<feature type="transmembrane region" description="Helical" evidence="17">
    <location>
        <begin position="88"/>
        <end position="109"/>
    </location>
</feature>
<keyword evidence="8" id="KW-0808">Transferase</keyword>
<feature type="transmembrane region" description="Helical" evidence="17">
    <location>
        <begin position="174"/>
        <end position="192"/>
    </location>
</feature>
<dbReference type="Pfam" id="PF22627">
    <property type="entry name" value="AglB_core-like"/>
    <property type="match status" value="1"/>
</dbReference>
<feature type="transmembrane region" description="Helical" evidence="17">
    <location>
        <begin position="295"/>
        <end position="315"/>
    </location>
</feature>
<dbReference type="Proteomes" id="UP000010866">
    <property type="component" value="Chromosome"/>
</dbReference>
<evidence type="ECO:0000259" key="18">
    <source>
        <dbReference type="Pfam" id="PF02516"/>
    </source>
</evidence>
<dbReference type="EC" id="2.4.99.21" evidence="6"/>
<dbReference type="InterPro" id="IPR003674">
    <property type="entry name" value="Oligo_trans_STT3"/>
</dbReference>